<gene>
    <name evidence="3" type="ORF">C7K08_02170</name>
</gene>
<dbReference type="GO" id="GO:0005737">
    <property type="term" value="C:cytoplasm"/>
    <property type="evidence" value="ECO:0007669"/>
    <property type="project" value="TreeGrafter"/>
</dbReference>
<dbReference type="AlphaFoldDB" id="A0A2P7EGX4"/>
<dbReference type="InterPro" id="IPR006076">
    <property type="entry name" value="FAD-dep_OxRdtase"/>
</dbReference>
<dbReference type="PANTHER" id="PTHR13847">
    <property type="entry name" value="SARCOSINE DEHYDROGENASE-RELATED"/>
    <property type="match status" value="1"/>
</dbReference>
<dbReference type="SUPFAM" id="SSF54373">
    <property type="entry name" value="FAD-linked reductases, C-terminal domain"/>
    <property type="match status" value="1"/>
</dbReference>
<reference evidence="4" key="1">
    <citation type="submission" date="2018-03" db="EMBL/GenBank/DDBJ databases">
        <title>Ecological and genomic features of two cosmopolitan and abundant freshwater picocyanobacteria.</title>
        <authorList>
            <person name="Cabello-Yeves P.J."/>
            <person name="Picazo A."/>
            <person name="Camacho A."/>
            <person name="Callieri C."/>
            <person name="Rosselli R."/>
            <person name="Roda-Garcia J."/>
            <person name="Coutinho F.H."/>
            <person name="Rodriguez-Valera F."/>
        </authorList>
    </citation>
    <scope>NUCLEOTIDE SEQUENCE [LARGE SCALE GENOMIC DNA]</scope>
    <source>
        <strain evidence="4">Tous</strain>
    </source>
</reference>
<protein>
    <submittedName>
        <fullName evidence="3">FAD-dependent oxidoreductase</fullName>
    </submittedName>
</protein>
<dbReference type="InterPro" id="IPR036188">
    <property type="entry name" value="FAD/NAD-bd_sf"/>
</dbReference>
<evidence type="ECO:0000259" key="2">
    <source>
        <dbReference type="Pfam" id="PF01266"/>
    </source>
</evidence>
<organism evidence="3 4">
    <name type="scientific">Synechococcus lacustris str. Tous</name>
    <dbReference type="NCBI Taxonomy" id="1910958"/>
    <lineage>
        <taxon>Bacteria</taxon>
        <taxon>Bacillati</taxon>
        <taxon>Cyanobacteriota</taxon>
        <taxon>Cyanophyceae</taxon>
        <taxon>Synechococcales</taxon>
        <taxon>Synechococcaceae</taxon>
        <taxon>Synechococcus</taxon>
    </lineage>
</organism>
<dbReference type="SUPFAM" id="SSF51905">
    <property type="entry name" value="FAD/NAD(P)-binding domain"/>
    <property type="match status" value="1"/>
</dbReference>
<evidence type="ECO:0000313" key="3">
    <source>
        <dbReference type="EMBL" id="PSI02471.1"/>
    </source>
</evidence>
<evidence type="ECO:0000256" key="1">
    <source>
        <dbReference type="ARBA" id="ARBA00023002"/>
    </source>
</evidence>
<dbReference type="STRING" id="1910958.BTM30_07865"/>
<evidence type="ECO:0000313" key="4">
    <source>
        <dbReference type="Proteomes" id="UP000240206"/>
    </source>
</evidence>
<comment type="caution">
    <text evidence="3">The sequence shown here is derived from an EMBL/GenBank/DDBJ whole genome shotgun (WGS) entry which is preliminary data.</text>
</comment>
<dbReference type="Gene3D" id="3.50.50.60">
    <property type="entry name" value="FAD/NAD(P)-binding domain"/>
    <property type="match status" value="1"/>
</dbReference>
<dbReference type="Proteomes" id="UP000240206">
    <property type="component" value="Unassembled WGS sequence"/>
</dbReference>
<sequence length="368" mass="40331">MNLINKQKKVAVIGAGFVGCCTAWLLTKQGHNVTLISTNSSGSSAALGLLMADVFQRSSGRSWRLRQQSMQLFGEWQQHLQGAGHQAKINRGLWLLTNNSNQWQKYQMLAEERSKQGIGMEIFNAAALKEQVELGVLPPLSEGLIGGIWSSRDGQLDPTEWMKELLLDGQNKGLKYINSKVSQLTQIDGSWQLSLEANNKDNEIYDWLMVCAGLESIALLAPLGLSNTNNLAMQPVLGQALELKLPAGINLQQSINWDGINLVPRPDNHLWLGATLEPGLNQNQAGSIDALKDMQQLNGAAPEWLNQAKVIRHWQGVRAQPLAQPAPVLEQLLPGLCLMAGHYRNGILLGPASAMWAATIINEDSKDN</sequence>
<name>A0A2P7EGX4_9SYNE</name>
<feature type="domain" description="FAD dependent oxidoreductase" evidence="2">
    <location>
        <begin position="9"/>
        <end position="358"/>
    </location>
</feature>
<dbReference type="Gene3D" id="3.30.9.10">
    <property type="entry name" value="D-Amino Acid Oxidase, subunit A, domain 2"/>
    <property type="match status" value="1"/>
</dbReference>
<dbReference type="Pfam" id="PF01266">
    <property type="entry name" value="DAO"/>
    <property type="match status" value="1"/>
</dbReference>
<dbReference type="GO" id="GO:0016491">
    <property type="term" value="F:oxidoreductase activity"/>
    <property type="evidence" value="ECO:0007669"/>
    <property type="project" value="UniProtKB-KW"/>
</dbReference>
<keyword evidence="1" id="KW-0560">Oxidoreductase</keyword>
<dbReference type="PANTHER" id="PTHR13847:SF289">
    <property type="entry name" value="GLYCINE OXIDASE"/>
    <property type="match status" value="1"/>
</dbReference>
<proteinExistence type="predicted"/>
<accession>A0A2P7EGX4</accession>
<keyword evidence="4" id="KW-1185">Reference proteome</keyword>
<dbReference type="EMBL" id="PXVC01000005">
    <property type="protein sequence ID" value="PSI02471.1"/>
    <property type="molecule type" value="Genomic_DNA"/>
</dbReference>
<dbReference type="PROSITE" id="PS51257">
    <property type="entry name" value="PROKAR_LIPOPROTEIN"/>
    <property type="match status" value="1"/>
</dbReference>